<dbReference type="PANTHER" id="PTHR33695">
    <property type="entry name" value="LIPOPROTEIN SIGNAL PEPTIDASE"/>
    <property type="match status" value="1"/>
</dbReference>
<evidence type="ECO:0000256" key="8">
    <source>
        <dbReference type="ARBA" id="ARBA00023136"/>
    </source>
</evidence>
<keyword evidence="8 9" id="KW-0472">Membrane</keyword>
<evidence type="ECO:0000256" key="9">
    <source>
        <dbReference type="HAMAP-Rule" id="MF_00161"/>
    </source>
</evidence>
<protein>
    <recommendedName>
        <fullName evidence="9">Lipoprotein signal peptidase</fullName>
        <ecNumber evidence="9">3.4.23.36</ecNumber>
    </recommendedName>
    <alternativeName>
        <fullName evidence="9">Prolipoprotein signal peptidase</fullName>
    </alternativeName>
    <alternativeName>
        <fullName evidence="9">Signal peptidase II</fullName>
        <shortName evidence="9">SPase II</shortName>
    </alternativeName>
</protein>
<dbReference type="EMBL" id="JBHLWN010000021">
    <property type="protein sequence ID" value="MFC0211710.1"/>
    <property type="molecule type" value="Genomic_DNA"/>
</dbReference>
<feature type="transmembrane region" description="Helical" evidence="9">
    <location>
        <begin position="121"/>
        <end position="142"/>
    </location>
</feature>
<feature type="active site" evidence="9">
    <location>
        <position position="126"/>
    </location>
</feature>
<dbReference type="HAMAP" id="MF_00161">
    <property type="entry name" value="LspA"/>
    <property type="match status" value="1"/>
</dbReference>
<dbReference type="Pfam" id="PF01252">
    <property type="entry name" value="Peptidase_A8"/>
    <property type="match status" value="1"/>
</dbReference>
<feature type="active site" evidence="9">
    <location>
        <position position="111"/>
    </location>
</feature>
<keyword evidence="4 9" id="KW-0812">Transmembrane</keyword>
<feature type="transmembrane region" description="Helical" evidence="9">
    <location>
        <begin position="56"/>
        <end position="74"/>
    </location>
</feature>
<keyword evidence="5 9" id="KW-0064">Aspartyl protease</keyword>
<keyword evidence="7 9" id="KW-1133">Transmembrane helix</keyword>
<gene>
    <name evidence="9 11" type="primary">lspA</name>
    <name evidence="11" type="ORF">ACFFK0_04445</name>
</gene>
<evidence type="ECO:0000313" key="11">
    <source>
        <dbReference type="EMBL" id="MFC0211710.1"/>
    </source>
</evidence>
<dbReference type="PRINTS" id="PR00781">
    <property type="entry name" value="LIPOSIGPTASE"/>
</dbReference>
<dbReference type="NCBIfam" id="TIGR00077">
    <property type="entry name" value="lspA"/>
    <property type="match status" value="1"/>
</dbReference>
<evidence type="ECO:0000256" key="2">
    <source>
        <dbReference type="ARBA" id="ARBA00022475"/>
    </source>
</evidence>
<feature type="transmembrane region" description="Helical" evidence="9">
    <location>
        <begin position="83"/>
        <end position="101"/>
    </location>
</feature>
<comment type="catalytic activity">
    <reaction evidence="9">
        <text>Release of signal peptides from bacterial membrane prolipoproteins. Hydrolyzes -Xaa-Yaa-Zaa-|-(S,diacylglyceryl)Cys-, in which Xaa is hydrophobic (preferably Leu), and Yaa (Ala or Ser) and Zaa (Gly or Ala) have small, neutral side chains.</text>
        <dbReference type="EC" id="3.4.23.36"/>
    </reaction>
</comment>
<evidence type="ECO:0000256" key="3">
    <source>
        <dbReference type="ARBA" id="ARBA00022670"/>
    </source>
</evidence>
<reference evidence="11 12" key="1">
    <citation type="submission" date="2024-09" db="EMBL/GenBank/DDBJ databases">
        <authorList>
            <person name="Sun Q."/>
            <person name="Mori K."/>
        </authorList>
    </citation>
    <scope>NUCLEOTIDE SEQUENCE [LARGE SCALE GENOMIC DNA]</scope>
    <source>
        <strain evidence="11 12">CCM 7759</strain>
    </source>
</reference>
<comment type="function">
    <text evidence="9">This protein specifically catalyzes the removal of signal peptides from prolipoproteins.</text>
</comment>
<dbReference type="InterPro" id="IPR001872">
    <property type="entry name" value="Peptidase_A8"/>
</dbReference>
<dbReference type="GO" id="GO:0004190">
    <property type="term" value="F:aspartic-type endopeptidase activity"/>
    <property type="evidence" value="ECO:0007669"/>
    <property type="project" value="UniProtKB-EC"/>
</dbReference>
<dbReference type="Proteomes" id="UP001589776">
    <property type="component" value="Unassembled WGS sequence"/>
</dbReference>
<evidence type="ECO:0000256" key="6">
    <source>
        <dbReference type="ARBA" id="ARBA00022801"/>
    </source>
</evidence>
<evidence type="ECO:0000256" key="1">
    <source>
        <dbReference type="ARBA" id="ARBA00006139"/>
    </source>
</evidence>
<keyword evidence="6 9" id="KW-0378">Hydrolase</keyword>
<evidence type="ECO:0000256" key="10">
    <source>
        <dbReference type="RuleBase" id="RU004181"/>
    </source>
</evidence>
<dbReference type="RefSeq" id="WP_377468694.1">
    <property type="nucleotide sequence ID" value="NZ_JBHLWN010000021.1"/>
</dbReference>
<proteinExistence type="inferred from homology"/>
<comment type="pathway">
    <text evidence="9">Protein modification; lipoprotein biosynthesis (signal peptide cleavage).</text>
</comment>
<comment type="caution">
    <text evidence="11">The sequence shown here is derived from an EMBL/GenBank/DDBJ whole genome shotgun (WGS) entry which is preliminary data.</text>
</comment>
<dbReference type="EC" id="3.4.23.36" evidence="9"/>
<keyword evidence="3 9" id="KW-0645">Protease</keyword>
<organism evidence="11 12">
    <name type="scientific">Paenibacillus chartarius</name>
    <dbReference type="NCBI Taxonomy" id="747481"/>
    <lineage>
        <taxon>Bacteria</taxon>
        <taxon>Bacillati</taxon>
        <taxon>Bacillota</taxon>
        <taxon>Bacilli</taxon>
        <taxon>Bacillales</taxon>
        <taxon>Paenibacillaceae</taxon>
        <taxon>Paenibacillus</taxon>
    </lineage>
</organism>
<sequence length="160" mass="17716">MLFYATSLIAVAVDLITKRLIALHVPVGASMPFWEPYIQFYHYQNSGAARGLFPGYGRYMAVFAIIFVVAVLYYRRKGHLRGFLQEFGTGLLVAGAVGNGIERALFGKVTDFLVFGSGSGILNIADLFINAGTLLTLAGMLVEHRRDRRGRTKAAETFYR</sequence>
<keyword evidence="12" id="KW-1185">Reference proteome</keyword>
<comment type="subcellular location">
    <subcellularLocation>
        <location evidence="9">Cell membrane</location>
        <topology evidence="9">Multi-pass membrane protein</topology>
    </subcellularLocation>
</comment>
<accession>A0ABV6DGD8</accession>
<comment type="similarity">
    <text evidence="1 9 10">Belongs to the peptidase A8 family.</text>
</comment>
<dbReference type="PANTHER" id="PTHR33695:SF1">
    <property type="entry name" value="LIPOPROTEIN SIGNAL PEPTIDASE"/>
    <property type="match status" value="1"/>
</dbReference>
<evidence type="ECO:0000256" key="7">
    <source>
        <dbReference type="ARBA" id="ARBA00022989"/>
    </source>
</evidence>
<keyword evidence="2 9" id="KW-1003">Cell membrane</keyword>
<evidence type="ECO:0000256" key="4">
    <source>
        <dbReference type="ARBA" id="ARBA00022692"/>
    </source>
</evidence>
<name>A0ABV6DGD8_9BACL</name>
<evidence type="ECO:0000256" key="5">
    <source>
        <dbReference type="ARBA" id="ARBA00022750"/>
    </source>
</evidence>
<evidence type="ECO:0000313" key="12">
    <source>
        <dbReference type="Proteomes" id="UP001589776"/>
    </source>
</evidence>
<comment type="caution">
    <text evidence="9">Lacks conserved residue(s) required for the propagation of feature annotation.</text>
</comment>